<dbReference type="Gene3D" id="3.60.10.10">
    <property type="entry name" value="Endonuclease/exonuclease/phosphatase"/>
    <property type="match status" value="1"/>
</dbReference>
<evidence type="ECO:0000256" key="3">
    <source>
        <dbReference type="ARBA" id="ARBA00023163"/>
    </source>
</evidence>
<keyword evidence="2" id="KW-0238">DNA-binding</keyword>
<evidence type="ECO:0000256" key="4">
    <source>
        <dbReference type="SAM" id="MobiDB-lite"/>
    </source>
</evidence>
<dbReference type="InterPro" id="IPR005135">
    <property type="entry name" value="Endo/exonuclease/phosphatase"/>
</dbReference>
<evidence type="ECO:0000256" key="2">
    <source>
        <dbReference type="ARBA" id="ARBA00023125"/>
    </source>
</evidence>
<dbReference type="Gene3D" id="1.20.5.170">
    <property type="match status" value="1"/>
</dbReference>
<dbReference type="Pfam" id="PF00170">
    <property type="entry name" value="bZIP_1"/>
    <property type="match status" value="1"/>
</dbReference>
<dbReference type="OrthoDB" id="2596881at2759"/>
<dbReference type="GO" id="GO:0000978">
    <property type="term" value="F:RNA polymerase II cis-regulatory region sequence-specific DNA binding"/>
    <property type="evidence" value="ECO:0007669"/>
    <property type="project" value="TreeGrafter"/>
</dbReference>
<keyword evidence="3" id="KW-0804">Transcription</keyword>
<proteinExistence type="predicted"/>
<dbReference type="InterPro" id="IPR036691">
    <property type="entry name" value="Endo/exonu/phosph_ase_sf"/>
</dbReference>
<dbReference type="PANTHER" id="PTHR23351:SF24">
    <property type="entry name" value="ACTIVATING TRANSCRIPTION FACTOR 3-RELATED"/>
    <property type="match status" value="1"/>
</dbReference>
<keyword evidence="7" id="KW-1185">Reference proteome</keyword>
<reference evidence="6 7" key="1">
    <citation type="submission" date="2020-06" db="EMBL/GenBank/DDBJ databases">
        <authorList>
            <person name="Li R."/>
            <person name="Bekaert M."/>
        </authorList>
    </citation>
    <scope>NUCLEOTIDE SEQUENCE [LARGE SCALE GENOMIC DNA]</scope>
    <source>
        <strain evidence="7">wild</strain>
    </source>
</reference>
<evidence type="ECO:0000256" key="1">
    <source>
        <dbReference type="ARBA" id="ARBA00023015"/>
    </source>
</evidence>
<dbReference type="Proteomes" id="UP000507470">
    <property type="component" value="Unassembled WGS sequence"/>
</dbReference>
<evidence type="ECO:0000313" key="7">
    <source>
        <dbReference type="Proteomes" id="UP000507470"/>
    </source>
</evidence>
<dbReference type="GO" id="GO:0003824">
    <property type="term" value="F:catalytic activity"/>
    <property type="evidence" value="ECO:0007669"/>
    <property type="project" value="InterPro"/>
</dbReference>
<dbReference type="Pfam" id="PF14529">
    <property type="entry name" value="Exo_endo_phos_2"/>
    <property type="match status" value="1"/>
</dbReference>
<dbReference type="PROSITE" id="PS50217">
    <property type="entry name" value="BZIP"/>
    <property type="match status" value="1"/>
</dbReference>
<dbReference type="PRINTS" id="PR00042">
    <property type="entry name" value="LEUZIPPRFOS"/>
</dbReference>
<dbReference type="SMART" id="SM00338">
    <property type="entry name" value="BRLZ"/>
    <property type="match status" value="1"/>
</dbReference>
<dbReference type="AlphaFoldDB" id="A0A6J8DQ86"/>
<dbReference type="InterPro" id="IPR046347">
    <property type="entry name" value="bZIP_sf"/>
</dbReference>
<dbReference type="GO" id="GO:0000981">
    <property type="term" value="F:DNA-binding transcription factor activity, RNA polymerase II-specific"/>
    <property type="evidence" value="ECO:0007669"/>
    <property type="project" value="TreeGrafter"/>
</dbReference>
<name>A0A6J8DQ86_MYTCO</name>
<organism evidence="6 7">
    <name type="scientific">Mytilus coruscus</name>
    <name type="common">Sea mussel</name>
    <dbReference type="NCBI Taxonomy" id="42192"/>
    <lineage>
        <taxon>Eukaryota</taxon>
        <taxon>Metazoa</taxon>
        <taxon>Spiralia</taxon>
        <taxon>Lophotrochozoa</taxon>
        <taxon>Mollusca</taxon>
        <taxon>Bivalvia</taxon>
        <taxon>Autobranchia</taxon>
        <taxon>Pteriomorphia</taxon>
        <taxon>Mytilida</taxon>
        <taxon>Mytiloidea</taxon>
        <taxon>Mytilidae</taxon>
        <taxon>Mytilinae</taxon>
        <taxon>Mytilus</taxon>
    </lineage>
</organism>
<gene>
    <name evidence="6" type="ORF">MCOR_43339</name>
</gene>
<dbReference type="EMBL" id="CACVKT020007697">
    <property type="protein sequence ID" value="CAC5410135.1"/>
    <property type="molecule type" value="Genomic_DNA"/>
</dbReference>
<dbReference type="InterPro" id="IPR000837">
    <property type="entry name" value="AP-1"/>
</dbReference>
<protein>
    <recommendedName>
        <fullName evidence="5">BZIP domain-containing protein</fullName>
    </recommendedName>
</protein>
<dbReference type="InterPro" id="IPR004827">
    <property type="entry name" value="bZIP"/>
</dbReference>
<dbReference type="PANTHER" id="PTHR23351">
    <property type="entry name" value="FOS TRANSCRIPTION FACTOR-RELATED"/>
    <property type="match status" value="1"/>
</dbReference>
<accession>A0A6J8DQ86</accession>
<dbReference type="PROSITE" id="PS00036">
    <property type="entry name" value="BZIP_BASIC"/>
    <property type="match status" value="1"/>
</dbReference>
<evidence type="ECO:0000259" key="5">
    <source>
        <dbReference type="PROSITE" id="PS50217"/>
    </source>
</evidence>
<dbReference type="SUPFAM" id="SSF57959">
    <property type="entry name" value="Leucine zipper domain"/>
    <property type="match status" value="1"/>
</dbReference>
<keyword evidence="1" id="KW-0805">Transcription regulation</keyword>
<feature type="region of interest" description="Disordered" evidence="4">
    <location>
        <begin position="587"/>
        <end position="634"/>
    </location>
</feature>
<evidence type="ECO:0000313" key="6">
    <source>
        <dbReference type="EMBL" id="CAC5410135.1"/>
    </source>
</evidence>
<feature type="domain" description="BZIP" evidence="5">
    <location>
        <begin position="598"/>
        <end position="661"/>
    </location>
</feature>
<dbReference type="SUPFAM" id="SSF56219">
    <property type="entry name" value="DNase I-like"/>
    <property type="match status" value="1"/>
</dbReference>
<dbReference type="GO" id="GO:0005634">
    <property type="term" value="C:nucleus"/>
    <property type="evidence" value="ECO:0007669"/>
    <property type="project" value="TreeGrafter"/>
</dbReference>
<sequence length="669" mass="77445">MHYPEGIMHTMFSVNEICDINSSRIAGIELKNQSYGSLFIFGAYLPSDDSIENYKSEINTLDTLYSYYSTYGNCIIAGDLNASCLGKDISTSNSSKSKELLKFVSRHHLLYAGGKIHNKGPNYTYITKQTMLDYILCDQSIYRKLRYYEILDEGAISSTSDHLPVVVEFAIDSNPHRVLNSCDKLPAWHKVTGAQINEYQKLLNDPVDMLIDKMRSYSYVDIDAINDEFVDILHTAADIAIPKCGFNPHTKPYWNADVKRAHDNERSKRRCWVLEGRPRGMHFDSYRMYKRAKAEFRHVQQAANEQYMQNCYDDLNETAECDVRLFWKQIKRFKGCSSKVYPEIVYEDKVCNTHESVANCFAEYFHDLYQPNDEDNFDNEFKCSIETTYNEIIKTCGVEGEYLPGGLITEQEVSELIGQLKYRKAAGHDRVQNEHLRQGVKAMVRQTEGDILDVFLGTDIDLNNFILQERASTTMRVLDDEAYFFEVSEDFCVETVTVDGTSDSFYEEDETADCLLSGEATCSSTVFPFPPTVSEQENIDPSEFYLKEIEGEDQLPLTPFIKEEVKMKIKLRRMAEGKDDINVEFKNPEPEQLTQDEEEKRKIRRSKNKMAAQKCRNRKRKLTESLEEETEKLENKQEMLTQEIERLQQEKEQLEEIVKIHSTVCPKLR</sequence>